<keyword evidence="2" id="KW-1185">Reference proteome</keyword>
<dbReference type="InterPro" id="IPR042258">
    <property type="entry name" value="DGOK_N"/>
</dbReference>
<evidence type="ECO:0000313" key="1">
    <source>
        <dbReference type="EMBL" id="KEO51658.1"/>
    </source>
</evidence>
<dbReference type="RefSeq" id="WP_038133491.1">
    <property type="nucleotide sequence ID" value="NZ_AUNB01000088.1"/>
</dbReference>
<dbReference type="OrthoDB" id="256574at2"/>
<comment type="caution">
    <text evidence="1">The sequence shown here is derived from an EMBL/GenBank/DDBJ whole genome shotgun (WGS) entry which is preliminary data.</text>
</comment>
<dbReference type="STRING" id="1353528.DT23_18855"/>
<gene>
    <name evidence="1" type="ORF">DT23_18855</name>
</gene>
<dbReference type="AlphaFoldDB" id="A0A074J7V0"/>
<proteinExistence type="predicted"/>
<organism evidence="1 2">
    <name type="scientific">Thioclava indica</name>
    <dbReference type="NCBI Taxonomy" id="1353528"/>
    <lineage>
        <taxon>Bacteria</taxon>
        <taxon>Pseudomonadati</taxon>
        <taxon>Pseudomonadota</taxon>
        <taxon>Alphaproteobacteria</taxon>
        <taxon>Rhodobacterales</taxon>
        <taxon>Paracoccaceae</taxon>
        <taxon>Thioclava</taxon>
    </lineage>
</organism>
<sequence>MTALEADESPDWIAADWGTTHLRLWVMHGDKVLSKRSCDQGMGRLEPAQFGPVLEAEIAQFDTDLSGLPVIACGMVGSRQGWAEAPYRATPTDPRAQLILVPDHAARPVYIACGLRQDDPPDVMRGEETQIAGLLAQSPDFDGVVCLPGTHTKWVRLRAGRIERFQSCMTGELFELLSQHSVLRHTLDADGSDLSAFDAACAEALADPASAYGGLFALRAGALLNNLDPVSAAARLSGLLIGWELAATRELWSGQSAALIGNPKLAALYARALGVNGVKTQDFPTEPTTLAGLHAAWQTIGACP</sequence>
<dbReference type="Gene3D" id="3.30.420.300">
    <property type="entry name" value="2-keto-3-deoxy-galactonokinase, substrate binding domain"/>
    <property type="match status" value="1"/>
</dbReference>
<dbReference type="InterPro" id="IPR007729">
    <property type="entry name" value="DGOK"/>
</dbReference>
<dbReference type="Gene3D" id="3.30.420.310">
    <property type="entry name" value="2-keto-3-deoxy-galactonokinase, C-terminal domain"/>
    <property type="match status" value="1"/>
</dbReference>
<reference evidence="1 2" key="1">
    <citation type="journal article" date="2015" name="Antonie Van Leeuwenhoek">
        <title>Thioclava indica sp. nov., isolated from surface seawater of the Indian Ocean.</title>
        <authorList>
            <person name="Liu Y."/>
            <person name="Lai Q."/>
            <person name="Du J."/>
            <person name="Xu H."/>
            <person name="Jiang L."/>
            <person name="Shao Z."/>
        </authorList>
    </citation>
    <scope>NUCLEOTIDE SEQUENCE [LARGE SCALE GENOMIC DNA]</scope>
    <source>
        <strain evidence="1 2">DT23-4</strain>
    </source>
</reference>
<dbReference type="Pfam" id="PF05035">
    <property type="entry name" value="DGOK"/>
    <property type="match status" value="1"/>
</dbReference>
<name>A0A074J7V0_9RHOB</name>
<accession>A0A074J7V0</accession>
<feature type="non-terminal residue" evidence="1">
    <location>
        <position position="1"/>
    </location>
</feature>
<evidence type="ECO:0000313" key="2">
    <source>
        <dbReference type="Proteomes" id="UP000027471"/>
    </source>
</evidence>
<dbReference type="eggNOG" id="COG3734">
    <property type="taxonomic scope" value="Bacteria"/>
</dbReference>
<dbReference type="GO" id="GO:0008671">
    <property type="term" value="F:2-dehydro-3-deoxygalactonokinase activity"/>
    <property type="evidence" value="ECO:0007669"/>
    <property type="project" value="InterPro"/>
</dbReference>
<protein>
    <recommendedName>
        <fullName evidence="3">2-keto-3-deoxy-galactonokinase</fullName>
    </recommendedName>
</protein>
<dbReference type="Proteomes" id="UP000027471">
    <property type="component" value="Unassembled WGS sequence"/>
</dbReference>
<evidence type="ECO:0008006" key="3">
    <source>
        <dbReference type="Google" id="ProtNLM"/>
    </source>
</evidence>
<dbReference type="GO" id="GO:0034194">
    <property type="term" value="P:D-galactonate catabolic process"/>
    <property type="evidence" value="ECO:0007669"/>
    <property type="project" value="InterPro"/>
</dbReference>
<dbReference type="InterPro" id="IPR042257">
    <property type="entry name" value="DGOK_C"/>
</dbReference>
<dbReference type="EMBL" id="AUNB01000088">
    <property type="protein sequence ID" value="KEO51658.1"/>
    <property type="molecule type" value="Genomic_DNA"/>
</dbReference>